<dbReference type="Pfam" id="PF00201">
    <property type="entry name" value="UDPGT"/>
    <property type="match status" value="1"/>
</dbReference>
<sequence>MEAKRRTVLVPIPAQGHVTPLMQLGKVLNSKGFSITVVEGHFNQVSSSSQHFPGFQFVTIKESLRESEFEKLGGIESMITLNKTSEASFKDCISQLLLQQGNDIACIIYDEYMYFCGAAAKEFSIPSVIFSTQSAANYVSHPDMQDKVVENLYPLRYKDLPTSGMGPLDRFFELCREVANKRTASAVIINTVSCLESSSLSWLEQKVGISVYPLGPLHMTDSSPSSLLEEDRSCIEWLNKQKPKSVIYISIGTLGQMETKEVLEMSWGLCNSNQPFLWVIRAGSILGTNGKESLPEDVNKMVSERGYIVKRAPQIEVLGHPAVGGFWSHCGWNSILESIGEGVPMICKPFHGEQKLNAMYIESVWRIGFQVEGKVDRGEVERAVKRLIVDDEGAGMRERALVLKEKIKASVSSGGASYNALEDIVNYLKTKQRCHFRVNARYLECVWKIGIQVEGDLDRGAVERAVKRLTVFEEGEEMRKRAVTLKEELRASVRGGGSLHNSLKEFEHFMMTL</sequence>
<evidence type="ECO:0000313" key="5">
    <source>
        <dbReference type="Proteomes" id="UP000694251"/>
    </source>
</evidence>
<dbReference type="FunFam" id="3.40.50.2000:FF:000040">
    <property type="entry name" value="UDP-glycosyltransferase 76C1"/>
    <property type="match status" value="1"/>
</dbReference>
<gene>
    <name evidence="4" type="ORF">ISN44_As03g038000</name>
</gene>
<accession>A0A8T2FB50</accession>
<comment type="caution">
    <text evidence="4">The sequence shown here is derived from an EMBL/GenBank/DDBJ whole genome shotgun (WGS) entry which is preliminary data.</text>
</comment>
<organism evidence="4 5">
    <name type="scientific">Arabidopsis suecica</name>
    <name type="common">Swedish thale-cress</name>
    <name type="synonym">Cardaminopsis suecica</name>
    <dbReference type="NCBI Taxonomy" id="45249"/>
    <lineage>
        <taxon>Eukaryota</taxon>
        <taxon>Viridiplantae</taxon>
        <taxon>Streptophyta</taxon>
        <taxon>Embryophyta</taxon>
        <taxon>Tracheophyta</taxon>
        <taxon>Spermatophyta</taxon>
        <taxon>Magnoliopsida</taxon>
        <taxon>eudicotyledons</taxon>
        <taxon>Gunneridae</taxon>
        <taxon>Pentapetalae</taxon>
        <taxon>rosids</taxon>
        <taxon>malvids</taxon>
        <taxon>Brassicales</taxon>
        <taxon>Brassicaceae</taxon>
        <taxon>Camelineae</taxon>
        <taxon>Arabidopsis</taxon>
    </lineage>
</organism>
<dbReference type="Proteomes" id="UP000694251">
    <property type="component" value="Chromosome 3"/>
</dbReference>
<keyword evidence="5" id="KW-1185">Reference proteome</keyword>
<dbReference type="GO" id="GO:0080044">
    <property type="term" value="F:quercetin 7-O-glucosyltransferase activity"/>
    <property type="evidence" value="ECO:0007669"/>
    <property type="project" value="TreeGrafter"/>
</dbReference>
<dbReference type="InterPro" id="IPR002213">
    <property type="entry name" value="UDP_glucos_trans"/>
</dbReference>
<proteinExistence type="inferred from homology"/>
<evidence type="ECO:0000256" key="2">
    <source>
        <dbReference type="ARBA" id="ARBA00022676"/>
    </source>
</evidence>
<dbReference type="GO" id="GO:0080043">
    <property type="term" value="F:quercetin 3-O-glucosyltransferase activity"/>
    <property type="evidence" value="ECO:0007669"/>
    <property type="project" value="TreeGrafter"/>
</dbReference>
<dbReference type="OrthoDB" id="5835829at2759"/>
<dbReference type="EMBL" id="JAEFBJ010000003">
    <property type="protein sequence ID" value="KAG7633505.1"/>
    <property type="molecule type" value="Genomic_DNA"/>
</dbReference>
<keyword evidence="2" id="KW-0328">Glycosyltransferase</keyword>
<evidence type="ECO:0000256" key="1">
    <source>
        <dbReference type="ARBA" id="ARBA00009995"/>
    </source>
</evidence>
<dbReference type="PANTHER" id="PTHR11926:SF913">
    <property type="entry name" value="UDP-GLYCOSYLTRANSFERASE SUPERFAMILY PROTEIN-RELATED"/>
    <property type="match status" value="1"/>
</dbReference>
<evidence type="ECO:0000256" key="3">
    <source>
        <dbReference type="ARBA" id="ARBA00022679"/>
    </source>
</evidence>
<name>A0A8T2FB50_ARASU</name>
<reference evidence="4 5" key="1">
    <citation type="submission" date="2020-12" db="EMBL/GenBank/DDBJ databases">
        <title>Concerted genomic and epigenomic changes stabilize Arabidopsis allopolyploids.</title>
        <authorList>
            <person name="Chen Z."/>
        </authorList>
    </citation>
    <scope>NUCLEOTIDE SEQUENCE [LARGE SCALE GENOMIC DNA]</scope>
    <source>
        <strain evidence="4">As9502</strain>
        <tissue evidence="4">Leaf</tissue>
    </source>
</reference>
<protein>
    <submittedName>
        <fullName evidence="4">UDP-glucuronosyl/UDP-glucosyltransferase</fullName>
    </submittedName>
</protein>
<evidence type="ECO:0000313" key="4">
    <source>
        <dbReference type="EMBL" id="KAG7633505.1"/>
    </source>
</evidence>
<dbReference type="AlphaFoldDB" id="A0A8T2FB50"/>
<keyword evidence="3" id="KW-0808">Transferase</keyword>
<dbReference type="CDD" id="cd03784">
    <property type="entry name" value="GT1_Gtf-like"/>
    <property type="match status" value="1"/>
</dbReference>
<comment type="similarity">
    <text evidence="1">Belongs to the UDP-glycosyltransferase family.</text>
</comment>
<dbReference type="PANTHER" id="PTHR11926">
    <property type="entry name" value="GLUCOSYL/GLUCURONOSYL TRANSFERASES"/>
    <property type="match status" value="1"/>
</dbReference>